<proteinExistence type="predicted"/>
<reference evidence="2" key="1">
    <citation type="submission" date="2021-05" db="EMBL/GenBank/DDBJ databases">
        <authorList>
            <person name="Alioto T."/>
            <person name="Alioto T."/>
            <person name="Gomez Garrido J."/>
        </authorList>
    </citation>
    <scope>NUCLEOTIDE SEQUENCE</scope>
</reference>
<sequence>MPTMWNILHLQQFLHAKVSLIVACALMFTIALCGTFYIYKQFLHVKVSLIVAIHDSSNKAKKKKTTIFFFFFTVTTLVFFSVSFKFIICPNNQFTNNASTSRHAYIYIT</sequence>
<keyword evidence="1" id="KW-1133">Transmembrane helix</keyword>
<dbReference type="AlphaFoldDB" id="A0A8D8R0F2"/>
<dbReference type="EMBL" id="HBUF01119784">
    <property type="protein sequence ID" value="CAG6641918.1"/>
    <property type="molecule type" value="Transcribed_RNA"/>
</dbReference>
<protein>
    <submittedName>
        <fullName evidence="2">Uncharacterized protein</fullName>
    </submittedName>
</protein>
<dbReference type="EMBL" id="HBUF01119783">
    <property type="protein sequence ID" value="CAG6641917.1"/>
    <property type="molecule type" value="Transcribed_RNA"/>
</dbReference>
<name>A0A8D8R0F2_9HEMI</name>
<feature type="transmembrane region" description="Helical" evidence="1">
    <location>
        <begin position="67"/>
        <end position="88"/>
    </location>
</feature>
<keyword evidence="1" id="KW-0812">Transmembrane</keyword>
<feature type="transmembrane region" description="Helical" evidence="1">
    <location>
        <begin position="20"/>
        <end position="39"/>
    </location>
</feature>
<evidence type="ECO:0000256" key="1">
    <source>
        <dbReference type="SAM" id="Phobius"/>
    </source>
</evidence>
<evidence type="ECO:0000313" key="2">
    <source>
        <dbReference type="EMBL" id="CAG6641919.1"/>
    </source>
</evidence>
<keyword evidence="1" id="KW-0472">Membrane</keyword>
<dbReference type="EMBL" id="HBUF01119785">
    <property type="protein sequence ID" value="CAG6641919.1"/>
    <property type="molecule type" value="Transcribed_RNA"/>
</dbReference>
<organism evidence="2">
    <name type="scientific">Cacopsylla melanoneura</name>
    <dbReference type="NCBI Taxonomy" id="428564"/>
    <lineage>
        <taxon>Eukaryota</taxon>
        <taxon>Metazoa</taxon>
        <taxon>Ecdysozoa</taxon>
        <taxon>Arthropoda</taxon>
        <taxon>Hexapoda</taxon>
        <taxon>Insecta</taxon>
        <taxon>Pterygota</taxon>
        <taxon>Neoptera</taxon>
        <taxon>Paraneoptera</taxon>
        <taxon>Hemiptera</taxon>
        <taxon>Sternorrhyncha</taxon>
        <taxon>Psylloidea</taxon>
        <taxon>Psyllidae</taxon>
        <taxon>Psyllinae</taxon>
        <taxon>Cacopsylla</taxon>
    </lineage>
</organism>
<accession>A0A8D8R0F2</accession>